<proteinExistence type="inferred from homology"/>
<dbReference type="PANTHER" id="PTHR30386:SF28">
    <property type="entry name" value="EXPORTED PROTEIN"/>
    <property type="match status" value="1"/>
</dbReference>
<dbReference type="Pfam" id="PF26002">
    <property type="entry name" value="Beta-barrel_AprE"/>
    <property type="match status" value="1"/>
</dbReference>
<organism evidence="12 13">
    <name type="scientific">Meridianimarinicoccus roseus</name>
    <dbReference type="NCBI Taxonomy" id="2072018"/>
    <lineage>
        <taxon>Bacteria</taxon>
        <taxon>Pseudomonadati</taxon>
        <taxon>Pseudomonadota</taxon>
        <taxon>Alphaproteobacteria</taxon>
        <taxon>Rhodobacterales</taxon>
        <taxon>Paracoccaceae</taxon>
        <taxon>Meridianimarinicoccus</taxon>
    </lineage>
</organism>
<dbReference type="InterPro" id="IPR050739">
    <property type="entry name" value="MFP"/>
</dbReference>
<sequence length="449" mass="48833">MTDTHAPHVFTANPPPIRGLFAKAEWLREGRLPATARAVMLTVVVFLGAALVFAALTPLRELVRAPGTIVPSGRPVSIEHLSGGRVTEVHVSEGMQVLAGELLARLDQPELTRQIAAARESLSQVEYRRSAIASVLGWLQHGASPQPVGPDAAAKVPGDAYADARHALFLARQQVISGQIATADRTIASLERARTIAMRRVEDQSDQVTRLSRLAAQGHIAEFTLFAATDRLGELSGELAASEVALARAVSDRQAQQARMAENALEHRETLLREAFELDEKARSLKNDLQGLQELRDALAIRAPRDGIIQHVAFPLPGEVIGPDTELFRLLPSSVSLMAEIRISPQDIGHVAVGDSVAMKLQTFDFRRFGGVSGRIESLSPTSVEQPDGTSHFRATIRLDDNRIGPEGDRRPIRPGMEVAAEIQTNTRTILQYILKPLDASLRAVLTER</sequence>
<keyword evidence="13" id="KW-1185">Reference proteome</keyword>
<dbReference type="InterPro" id="IPR010129">
    <property type="entry name" value="T1SS_HlyD"/>
</dbReference>
<comment type="similarity">
    <text evidence="2 9">Belongs to the membrane fusion protein (MFP) (TC 8.A.1) family.</text>
</comment>
<accession>A0A2V2LQN2</accession>
<keyword evidence="8 9" id="KW-0472">Membrane</keyword>
<evidence type="ECO:0000259" key="11">
    <source>
        <dbReference type="Pfam" id="PF26002"/>
    </source>
</evidence>
<keyword evidence="3 9" id="KW-0813">Transport</keyword>
<keyword evidence="4 9" id="KW-1003">Cell membrane</keyword>
<feature type="coiled-coil region" evidence="10">
    <location>
        <begin position="268"/>
        <end position="302"/>
    </location>
</feature>
<evidence type="ECO:0000256" key="8">
    <source>
        <dbReference type="ARBA" id="ARBA00023136"/>
    </source>
</evidence>
<evidence type="ECO:0000256" key="10">
    <source>
        <dbReference type="SAM" id="Coils"/>
    </source>
</evidence>
<feature type="domain" description="AprE-like beta-barrel" evidence="11">
    <location>
        <begin position="337"/>
        <end position="425"/>
    </location>
</feature>
<dbReference type="PRINTS" id="PR01490">
    <property type="entry name" value="RTXTOXIND"/>
</dbReference>
<gene>
    <name evidence="12" type="ORF">DKT77_04655</name>
</gene>
<comment type="caution">
    <text evidence="12">The sequence shown here is derived from an EMBL/GenBank/DDBJ whole genome shotgun (WGS) entry which is preliminary data.</text>
</comment>
<evidence type="ECO:0000256" key="1">
    <source>
        <dbReference type="ARBA" id="ARBA00004377"/>
    </source>
</evidence>
<dbReference type="NCBIfam" id="TIGR01843">
    <property type="entry name" value="type_I_hlyD"/>
    <property type="match status" value="1"/>
</dbReference>
<evidence type="ECO:0000256" key="5">
    <source>
        <dbReference type="ARBA" id="ARBA00022519"/>
    </source>
</evidence>
<evidence type="ECO:0000313" key="12">
    <source>
        <dbReference type="EMBL" id="PWR03803.1"/>
    </source>
</evidence>
<dbReference type="GO" id="GO:0005886">
    <property type="term" value="C:plasma membrane"/>
    <property type="evidence" value="ECO:0007669"/>
    <property type="project" value="UniProtKB-SubCell"/>
</dbReference>
<dbReference type="Proteomes" id="UP000245680">
    <property type="component" value="Unassembled WGS sequence"/>
</dbReference>
<keyword evidence="6 9" id="KW-0812">Transmembrane</keyword>
<keyword evidence="10" id="KW-0175">Coiled coil</keyword>
<evidence type="ECO:0000256" key="4">
    <source>
        <dbReference type="ARBA" id="ARBA00022475"/>
    </source>
</evidence>
<protein>
    <recommendedName>
        <fullName evidence="9">Membrane fusion protein (MFP) family protein</fullName>
    </recommendedName>
</protein>
<evidence type="ECO:0000256" key="6">
    <source>
        <dbReference type="ARBA" id="ARBA00022692"/>
    </source>
</evidence>
<dbReference type="OrthoDB" id="9810980at2"/>
<name>A0A2V2LQN2_9RHOB</name>
<comment type="subcellular location">
    <subcellularLocation>
        <location evidence="1 9">Cell inner membrane</location>
        <topology evidence="1 9">Single-pass membrane protein</topology>
    </subcellularLocation>
</comment>
<evidence type="ECO:0000256" key="9">
    <source>
        <dbReference type="RuleBase" id="RU365093"/>
    </source>
</evidence>
<dbReference type="AlphaFoldDB" id="A0A2V2LQN2"/>
<dbReference type="Gene3D" id="2.40.50.100">
    <property type="match status" value="1"/>
</dbReference>
<evidence type="ECO:0000256" key="2">
    <source>
        <dbReference type="ARBA" id="ARBA00009477"/>
    </source>
</evidence>
<dbReference type="GO" id="GO:0015031">
    <property type="term" value="P:protein transport"/>
    <property type="evidence" value="ECO:0007669"/>
    <property type="project" value="InterPro"/>
</dbReference>
<feature type="transmembrane region" description="Helical" evidence="9">
    <location>
        <begin position="38"/>
        <end position="56"/>
    </location>
</feature>
<dbReference type="EMBL" id="QGKU01000016">
    <property type="protein sequence ID" value="PWR03803.1"/>
    <property type="molecule type" value="Genomic_DNA"/>
</dbReference>
<evidence type="ECO:0000256" key="3">
    <source>
        <dbReference type="ARBA" id="ARBA00022448"/>
    </source>
</evidence>
<reference evidence="12 13" key="1">
    <citation type="submission" date="2018-05" db="EMBL/GenBank/DDBJ databases">
        <title>Rhodobacteraceae gen. nov., sp. nov. isolated from sea water.</title>
        <authorList>
            <person name="Ren Y."/>
        </authorList>
    </citation>
    <scope>NUCLEOTIDE SEQUENCE [LARGE SCALE GENOMIC DNA]</scope>
    <source>
        <strain evidence="12 13">TG-679</strain>
    </source>
</reference>
<dbReference type="PANTHER" id="PTHR30386">
    <property type="entry name" value="MEMBRANE FUSION SUBUNIT OF EMRAB-TOLC MULTIDRUG EFFLUX PUMP"/>
    <property type="match status" value="1"/>
</dbReference>
<dbReference type="RefSeq" id="WP_109810574.1">
    <property type="nucleotide sequence ID" value="NZ_QGKU01000016.1"/>
</dbReference>
<keyword evidence="7 9" id="KW-1133">Transmembrane helix</keyword>
<keyword evidence="5 9" id="KW-0997">Cell inner membrane</keyword>
<evidence type="ECO:0000313" key="13">
    <source>
        <dbReference type="Proteomes" id="UP000245680"/>
    </source>
</evidence>
<evidence type="ECO:0000256" key="7">
    <source>
        <dbReference type="ARBA" id="ARBA00022989"/>
    </source>
</evidence>
<dbReference type="InterPro" id="IPR058982">
    <property type="entry name" value="Beta-barrel_AprE"/>
</dbReference>
<dbReference type="Gene3D" id="2.40.30.170">
    <property type="match status" value="1"/>
</dbReference>